<dbReference type="AlphaFoldDB" id="A0A9R1XBP1"/>
<evidence type="ECO:0000313" key="2">
    <source>
        <dbReference type="EMBL" id="KAJ0202547.1"/>
    </source>
</evidence>
<feature type="domain" description="DUF4218" evidence="1">
    <location>
        <begin position="339"/>
        <end position="380"/>
    </location>
</feature>
<dbReference type="InterPro" id="IPR004242">
    <property type="entry name" value="Transposase_21"/>
</dbReference>
<gene>
    <name evidence="2" type="ORF">LSAT_V11C500241900</name>
</gene>
<dbReference type="InterPro" id="IPR025452">
    <property type="entry name" value="DUF4218"/>
</dbReference>
<name>A0A9R1XBP1_LACSA</name>
<dbReference type="Pfam" id="PF02992">
    <property type="entry name" value="Transposase_21"/>
    <property type="match status" value="1"/>
</dbReference>
<comment type="caution">
    <text evidence="2">The sequence shown here is derived from an EMBL/GenBank/DDBJ whole genome shotgun (WGS) entry which is preliminary data.</text>
</comment>
<dbReference type="Pfam" id="PF13960">
    <property type="entry name" value="DUF4218"/>
    <property type="match status" value="1"/>
</dbReference>
<evidence type="ECO:0000313" key="3">
    <source>
        <dbReference type="Proteomes" id="UP000235145"/>
    </source>
</evidence>
<keyword evidence="3" id="KW-1185">Reference proteome</keyword>
<reference evidence="2 3" key="1">
    <citation type="journal article" date="2017" name="Nat. Commun.">
        <title>Genome assembly with in vitro proximity ligation data and whole-genome triplication in lettuce.</title>
        <authorList>
            <person name="Reyes-Chin-Wo S."/>
            <person name="Wang Z."/>
            <person name="Yang X."/>
            <person name="Kozik A."/>
            <person name="Arikit S."/>
            <person name="Song C."/>
            <person name="Xia L."/>
            <person name="Froenicke L."/>
            <person name="Lavelle D.O."/>
            <person name="Truco M.J."/>
            <person name="Xia R."/>
            <person name="Zhu S."/>
            <person name="Xu C."/>
            <person name="Xu H."/>
            <person name="Xu X."/>
            <person name="Cox K."/>
            <person name="Korf I."/>
            <person name="Meyers B.C."/>
            <person name="Michelmore R.W."/>
        </authorList>
    </citation>
    <scope>NUCLEOTIDE SEQUENCE [LARGE SCALE GENOMIC DNA]</scope>
    <source>
        <strain evidence="3">cv. Salinas</strain>
        <tissue evidence="2">Seedlings</tissue>
    </source>
</reference>
<dbReference type="PANTHER" id="PTHR10775">
    <property type="entry name" value="OS08G0208400 PROTEIN"/>
    <property type="match status" value="1"/>
</dbReference>
<sequence>MDSTNRNHSAWPILTVIYNLPPWLCMKRKFSMLSLLISGTLGNDIDVFLTPFIDDLQLLFDIGVETYDAYAREQFKLRPVVLWTINDFPALVVVLIADFKVVLCMAKKHTEVDSLNRISRVMLAVDDFYRMITRSEDKKKAFNGQQEFAPSPKPMNGEEIYNSVKFIINKWGKVSKGNEAEIQQSTTGRGGKINKTKEKITPSGQLRYWRDNLIPHCIDFMHVKKNVGESLTGTVLNIPGKTKDGYKARLDFVHYGLKPELHPKIEGNNTTLPAAGCTLKKEEKDNFYETLYNLSVPQGYCSNFSSLVSLKDRKLIRLKSHDYHMLIKEIKLDELDKLFMKVVKVHVRNKNRPEGCIAEENVTEETIEFSSEFLKNMDTVGIPPDNHNKGVDSSSITDGTPLSAAKSVEVSAKVFSKAHFFVLQNTSEVLPYIKGCRESITETIRWISHGPNKNIIKYDAYAINGYTFRTKAREGKFYQNSGVSVVATNTHILNEFQFSCVTGLTIEMGPARSKNVYCVQTPPKNYRDTYEDVDEEFSIVVPQNDNILSRVYTIDLQKENDYFRTDCHGILIRTICKGKAKP</sequence>
<protein>
    <recommendedName>
        <fullName evidence="1">DUF4218 domain-containing protein</fullName>
    </recommendedName>
</protein>
<proteinExistence type="predicted"/>
<organism evidence="2 3">
    <name type="scientific">Lactuca sativa</name>
    <name type="common">Garden lettuce</name>
    <dbReference type="NCBI Taxonomy" id="4236"/>
    <lineage>
        <taxon>Eukaryota</taxon>
        <taxon>Viridiplantae</taxon>
        <taxon>Streptophyta</taxon>
        <taxon>Embryophyta</taxon>
        <taxon>Tracheophyta</taxon>
        <taxon>Spermatophyta</taxon>
        <taxon>Magnoliopsida</taxon>
        <taxon>eudicotyledons</taxon>
        <taxon>Gunneridae</taxon>
        <taxon>Pentapetalae</taxon>
        <taxon>asterids</taxon>
        <taxon>campanulids</taxon>
        <taxon>Asterales</taxon>
        <taxon>Asteraceae</taxon>
        <taxon>Cichorioideae</taxon>
        <taxon>Cichorieae</taxon>
        <taxon>Lactucinae</taxon>
        <taxon>Lactuca</taxon>
    </lineage>
</organism>
<accession>A0A9R1XBP1</accession>
<evidence type="ECO:0000259" key="1">
    <source>
        <dbReference type="Pfam" id="PF13960"/>
    </source>
</evidence>
<dbReference type="PANTHER" id="PTHR10775:SF179">
    <property type="entry name" value="TRANSPOSON, EN_SPM-LIKE, TRANSPOSASE-ASSOCIATED DOMAIN PROTEIN"/>
    <property type="match status" value="1"/>
</dbReference>
<dbReference type="Proteomes" id="UP000235145">
    <property type="component" value="Unassembled WGS sequence"/>
</dbReference>
<dbReference type="EMBL" id="NBSK02000005">
    <property type="protein sequence ID" value="KAJ0202547.1"/>
    <property type="molecule type" value="Genomic_DNA"/>
</dbReference>